<comment type="caution">
    <text evidence="1">The sequence shown here is derived from an EMBL/GenBank/DDBJ whole genome shotgun (WGS) entry which is preliminary data.</text>
</comment>
<reference evidence="1 2" key="1">
    <citation type="journal article" date="2024" name="Ann. Entomol. Soc. Am.">
        <title>Genomic analyses of the southern and eastern yellowjacket wasps (Hymenoptera: Vespidae) reveal evolutionary signatures of social life.</title>
        <authorList>
            <person name="Catto M.A."/>
            <person name="Caine P.B."/>
            <person name="Orr S.E."/>
            <person name="Hunt B.G."/>
            <person name="Goodisman M.A.D."/>
        </authorList>
    </citation>
    <scope>NUCLEOTIDE SEQUENCE [LARGE SCALE GENOMIC DNA]</scope>
    <source>
        <strain evidence="1">232</strain>
        <tissue evidence="1">Head and thorax</tissue>
    </source>
</reference>
<protein>
    <submittedName>
        <fullName evidence="1">Uncharacterized protein</fullName>
    </submittedName>
</protein>
<sequence length="64" mass="7081">MIWCRHAISGIIILNIRLKYKVGILTKDVASCAIFIVDQQTPVSIVLSSPKNTDLIDDSTIILL</sequence>
<name>A0ABD2CQN5_VESMC</name>
<dbReference type="AlphaFoldDB" id="A0ABD2CQN5"/>
<evidence type="ECO:0000313" key="2">
    <source>
        <dbReference type="Proteomes" id="UP001607303"/>
    </source>
</evidence>
<organism evidence="1 2">
    <name type="scientific">Vespula maculifrons</name>
    <name type="common">Eastern yellow jacket</name>
    <name type="synonym">Wasp</name>
    <dbReference type="NCBI Taxonomy" id="7453"/>
    <lineage>
        <taxon>Eukaryota</taxon>
        <taxon>Metazoa</taxon>
        <taxon>Ecdysozoa</taxon>
        <taxon>Arthropoda</taxon>
        <taxon>Hexapoda</taxon>
        <taxon>Insecta</taxon>
        <taxon>Pterygota</taxon>
        <taxon>Neoptera</taxon>
        <taxon>Endopterygota</taxon>
        <taxon>Hymenoptera</taxon>
        <taxon>Apocrita</taxon>
        <taxon>Aculeata</taxon>
        <taxon>Vespoidea</taxon>
        <taxon>Vespidae</taxon>
        <taxon>Vespinae</taxon>
        <taxon>Vespula</taxon>
    </lineage>
</organism>
<evidence type="ECO:0000313" key="1">
    <source>
        <dbReference type="EMBL" id="KAL2747010.1"/>
    </source>
</evidence>
<dbReference type="Proteomes" id="UP001607303">
    <property type="component" value="Unassembled WGS sequence"/>
</dbReference>
<dbReference type="EMBL" id="JAYRBN010000037">
    <property type="protein sequence ID" value="KAL2747010.1"/>
    <property type="molecule type" value="Genomic_DNA"/>
</dbReference>
<accession>A0ABD2CQN5</accession>
<gene>
    <name evidence="1" type="ORF">V1477_005380</name>
</gene>
<keyword evidence="2" id="KW-1185">Reference proteome</keyword>
<proteinExistence type="predicted"/>